<dbReference type="Proteomes" id="UP001431010">
    <property type="component" value="Chromosome"/>
</dbReference>
<accession>A0ABY3RK36</accession>
<evidence type="ECO:0000259" key="1">
    <source>
        <dbReference type="PROSITE" id="PS50943"/>
    </source>
</evidence>
<dbReference type="RefSeq" id="WP_231327269.1">
    <property type="nucleotide sequence ID" value="NZ_CP088156.1"/>
</dbReference>
<reference evidence="2" key="1">
    <citation type="journal article" date="2024" name="Antonie Van Leeuwenhoek">
        <title>Bradyrhizobium ontarionense sp. nov., a novel bacterial symbiont isolated from Aeschynomene indica (Indian jointvetch), harbours photosynthesis, nitrogen fixation and nitrous oxide (N2O) reductase genes.</title>
        <authorList>
            <person name="Bromfield E.S.P."/>
            <person name="Cloutier S."/>
        </authorList>
    </citation>
    <scope>NUCLEOTIDE SEQUENCE</scope>
    <source>
        <strain evidence="2">A19</strain>
    </source>
</reference>
<gene>
    <name evidence="2" type="ORF">LQG66_16600</name>
</gene>
<organism evidence="2 3">
    <name type="scientific">Bradyrhizobium ontarionense</name>
    <dbReference type="NCBI Taxonomy" id="2898149"/>
    <lineage>
        <taxon>Bacteria</taxon>
        <taxon>Pseudomonadati</taxon>
        <taxon>Pseudomonadota</taxon>
        <taxon>Alphaproteobacteria</taxon>
        <taxon>Hyphomicrobiales</taxon>
        <taxon>Nitrobacteraceae</taxon>
        <taxon>Bradyrhizobium</taxon>
    </lineage>
</organism>
<dbReference type="PROSITE" id="PS50943">
    <property type="entry name" value="HTH_CROC1"/>
    <property type="match status" value="1"/>
</dbReference>
<proteinExistence type="predicted"/>
<dbReference type="InterPro" id="IPR010982">
    <property type="entry name" value="Lambda_DNA-bd_dom_sf"/>
</dbReference>
<dbReference type="SUPFAM" id="SSF47413">
    <property type="entry name" value="lambda repressor-like DNA-binding domains"/>
    <property type="match status" value="1"/>
</dbReference>
<name>A0ABY3RK36_9BRAD</name>
<dbReference type="SUPFAM" id="SSF88697">
    <property type="entry name" value="PUA domain-like"/>
    <property type="match status" value="1"/>
</dbReference>
<keyword evidence="3" id="KW-1185">Reference proteome</keyword>
<dbReference type="InterPro" id="IPR001387">
    <property type="entry name" value="Cro/C1-type_HTH"/>
</dbReference>
<dbReference type="SMART" id="SM00530">
    <property type="entry name" value="HTH_XRE"/>
    <property type="match status" value="1"/>
</dbReference>
<dbReference type="Gene3D" id="1.10.260.40">
    <property type="entry name" value="lambda repressor-like DNA-binding domains"/>
    <property type="match status" value="1"/>
</dbReference>
<sequence>MPKLTGQVVKAVRVQNTDLGRIVGKSLKSLRELAGVTQMELADRLEVGQAAISKIENRGDVQISSLQKYVHALGATLRIEATFSAKALAELSIGRAFDADLQDDDQLVFPIFGDELFRAQRDVVLSIRPNYSTKIMQGIKTVELRRRFPVSAPRGTIAYIYSTSPIQAMVGSAEIAEVVKLPVADIWKKFNKMAQIERTSFNEYFSGVKYGFALRFTNVRPFNHPIDLNELRKRFAFEPPQSFLYATPLLRTALQDEYSNVSY</sequence>
<dbReference type="CDD" id="cd00093">
    <property type="entry name" value="HTH_XRE"/>
    <property type="match status" value="1"/>
</dbReference>
<evidence type="ECO:0000313" key="3">
    <source>
        <dbReference type="Proteomes" id="UP001431010"/>
    </source>
</evidence>
<protein>
    <submittedName>
        <fullName evidence="2">Helix-turn-helix domain-containing protein</fullName>
    </submittedName>
</protein>
<dbReference type="InterPro" id="IPR015947">
    <property type="entry name" value="PUA-like_sf"/>
</dbReference>
<dbReference type="EMBL" id="CP088156">
    <property type="protein sequence ID" value="UFZ07820.1"/>
    <property type="molecule type" value="Genomic_DNA"/>
</dbReference>
<evidence type="ECO:0000313" key="2">
    <source>
        <dbReference type="EMBL" id="UFZ07820.1"/>
    </source>
</evidence>
<dbReference type="Gene3D" id="2.30.130.30">
    <property type="entry name" value="Hypothetical protein"/>
    <property type="match status" value="1"/>
</dbReference>
<feature type="domain" description="HTH cro/C1-type" evidence="1">
    <location>
        <begin position="27"/>
        <end position="84"/>
    </location>
</feature>
<dbReference type="Pfam" id="PF01381">
    <property type="entry name" value="HTH_3"/>
    <property type="match status" value="1"/>
</dbReference>